<dbReference type="EMBL" id="CP098827">
    <property type="protein sequence ID" value="XBO69080.1"/>
    <property type="molecule type" value="Genomic_DNA"/>
</dbReference>
<protein>
    <submittedName>
        <fullName evidence="2">DUF5801 domain-containing protein</fullName>
    </submittedName>
</protein>
<organism evidence="2">
    <name type="scientific">Halomonas sp. RT37</name>
    <dbReference type="NCBI Taxonomy" id="2950872"/>
    <lineage>
        <taxon>Bacteria</taxon>
        <taxon>Pseudomonadati</taxon>
        <taxon>Pseudomonadota</taxon>
        <taxon>Gammaproteobacteria</taxon>
        <taxon>Oceanospirillales</taxon>
        <taxon>Halomonadaceae</taxon>
        <taxon>Halomonas</taxon>
    </lineage>
</organism>
<dbReference type="Pfam" id="PF19116">
    <property type="entry name" value="DUF5801"/>
    <property type="match status" value="1"/>
</dbReference>
<dbReference type="AlphaFoldDB" id="A0AAU7KBM9"/>
<evidence type="ECO:0000313" key="2">
    <source>
        <dbReference type="EMBL" id="XBO69080.1"/>
    </source>
</evidence>
<feature type="domain" description="DUF5801" evidence="1">
    <location>
        <begin position="82"/>
        <end position="195"/>
    </location>
</feature>
<dbReference type="RefSeq" id="WP_348826431.1">
    <property type="nucleotide sequence ID" value="NZ_CP098827.1"/>
</dbReference>
<name>A0AAU7KBM9_9GAMM</name>
<proteinExistence type="predicted"/>
<accession>A0AAU7KBM9</accession>
<evidence type="ECO:0000259" key="1">
    <source>
        <dbReference type="Pfam" id="PF19116"/>
    </source>
</evidence>
<reference evidence="2" key="1">
    <citation type="submission" date="2022-06" db="EMBL/GenBank/DDBJ databases">
        <title>A novel DMS-producing enzyme.</title>
        <authorList>
            <person name="Zhang Y."/>
        </authorList>
    </citation>
    <scope>NUCLEOTIDE SEQUENCE</scope>
    <source>
        <strain evidence="2">RT37</strain>
    </source>
</reference>
<sequence>MEDAVIVAASGGVWIKDAEGNLKVALAGDRLEEGSVLVTGPTGVARVDGGKGLLDEHSLPKGIAGGPGDVPGTEVVITGCNDSASANLGFDSGADGAAVQGAFRWDLDGLPELTSRDSPVEFVVSSDGYTVMGNDADGERVLTINLVDAETGDVVVYLSKDVDHPEGAQESDLSLELGYAITDKDGSTVRGTLEVVINDDTPTITGIDPEGFIAAMEGSSRAAALPLLAEEDELAWSLGEPASSADSSYATAVDVLGNMLDLRELLEDIGDLEGGEKVLAIADGEDTVVHVKLDGGLLQDGSNADVQVTLTGVSMDGSSDDFLVRLLESSQPDIG</sequence>
<dbReference type="InterPro" id="IPR043824">
    <property type="entry name" value="DUF5801"/>
</dbReference>
<gene>
    <name evidence="2" type="ORF">NFG58_10540</name>
</gene>